<reference evidence="2" key="2">
    <citation type="submission" date="2017-12" db="EMBL/GenBank/DDBJ databases">
        <title>Genome sequence of the Bar-tailed Godwit (Limosa lapponica baueri).</title>
        <authorList>
            <person name="Lima N.C.B."/>
            <person name="Parody-Merino A.M."/>
            <person name="Battley P.F."/>
            <person name="Fidler A.E."/>
            <person name="Prosdocimi F."/>
        </authorList>
    </citation>
    <scope>NUCLEOTIDE SEQUENCE [LARGE SCALE GENOMIC DNA]</scope>
</reference>
<keyword evidence="1" id="KW-0548">Nucleotidyltransferase</keyword>
<dbReference type="GO" id="GO:0003964">
    <property type="term" value="F:RNA-directed DNA polymerase activity"/>
    <property type="evidence" value="ECO:0007669"/>
    <property type="project" value="UniProtKB-KW"/>
</dbReference>
<sequence length="255" mass="29013">MECTLSKFADDTKLRGVIDTLEGCAAIQQDLDRLESWAERNLMYFNKGKCRVLHLGRSNPMHQYRKIMEQSLMETMLRHMENKKVIGDSQHGFTKDKSSLINLVAFYNRVTTLVNKRRATDILYLDLCKAFDLSSTTSFSLSWRDMDVIGWTVTLKELQSMAQCPGGRAVAFLRSVLGSVAFNISVGNMHSGIKHTLSKFADDTKLCDAVDMLEGRDAIQRDLNRLERWAHANFMKSNKAKCKVPHLGWSNSKPK</sequence>
<organism evidence="1 2">
    <name type="scientific">Limosa lapponica baueri</name>
    <dbReference type="NCBI Taxonomy" id="1758121"/>
    <lineage>
        <taxon>Eukaryota</taxon>
        <taxon>Metazoa</taxon>
        <taxon>Chordata</taxon>
        <taxon>Craniata</taxon>
        <taxon>Vertebrata</taxon>
        <taxon>Euteleostomi</taxon>
        <taxon>Archelosauria</taxon>
        <taxon>Archosauria</taxon>
        <taxon>Dinosauria</taxon>
        <taxon>Saurischia</taxon>
        <taxon>Theropoda</taxon>
        <taxon>Coelurosauria</taxon>
        <taxon>Aves</taxon>
        <taxon>Neognathae</taxon>
        <taxon>Neoaves</taxon>
        <taxon>Charadriiformes</taxon>
        <taxon>Scolopacidae</taxon>
        <taxon>Limosa</taxon>
    </lineage>
</organism>
<accession>A0A2I0TWN4</accession>
<reference evidence="2" key="1">
    <citation type="submission" date="2017-11" db="EMBL/GenBank/DDBJ databases">
        <authorList>
            <person name="Lima N.C."/>
            <person name="Parody-Merino A.M."/>
            <person name="Battley P.F."/>
            <person name="Fidler A.E."/>
            <person name="Prosdocimi F."/>
        </authorList>
    </citation>
    <scope>NUCLEOTIDE SEQUENCE [LARGE SCALE GENOMIC DNA]</scope>
</reference>
<dbReference type="AlphaFoldDB" id="A0A2I0TWN4"/>
<keyword evidence="1" id="KW-0808">Transferase</keyword>
<gene>
    <name evidence="1" type="ORF">llap_11492</name>
</gene>
<keyword evidence="2" id="KW-1185">Reference proteome</keyword>
<name>A0A2I0TWN4_LIMLA</name>
<dbReference type="Proteomes" id="UP000233556">
    <property type="component" value="Unassembled WGS sequence"/>
</dbReference>
<evidence type="ECO:0000313" key="1">
    <source>
        <dbReference type="EMBL" id="PKU38201.1"/>
    </source>
</evidence>
<keyword evidence="1" id="KW-0695">RNA-directed DNA polymerase</keyword>
<dbReference type="PANTHER" id="PTHR33332">
    <property type="entry name" value="REVERSE TRANSCRIPTASE DOMAIN-CONTAINING PROTEIN"/>
    <property type="match status" value="1"/>
</dbReference>
<protein>
    <submittedName>
        <fullName evidence="1">Rna-directed dna polymerase from mobile element jockey-like</fullName>
    </submittedName>
</protein>
<dbReference type="EMBL" id="KZ506823">
    <property type="protein sequence ID" value="PKU38201.1"/>
    <property type="molecule type" value="Genomic_DNA"/>
</dbReference>
<evidence type="ECO:0000313" key="2">
    <source>
        <dbReference type="Proteomes" id="UP000233556"/>
    </source>
</evidence>
<proteinExistence type="predicted"/>
<dbReference type="OrthoDB" id="10063195at2759"/>